<accession>A0ABR6BQ94</accession>
<evidence type="ECO:0000256" key="1">
    <source>
        <dbReference type="SAM" id="MobiDB-lite"/>
    </source>
</evidence>
<dbReference type="InterPro" id="IPR046672">
    <property type="entry name" value="DUF6542"/>
</dbReference>
<organism evidence="4 5">
    <name type="scientific">Kutzneria viridogrisea</name>
    <dbReference type="NCBI Taxonomy" id="47990"/>
    <lineage>
        <taxon>Bacteria</taxon>
        <taxon>Bacillati</taxon>
        <taxon>Actinomycetota</taxon>
        <taxon>Actinomycetes</taxon>
        <taxon>Pseudonocardiales</taxon>
        <taxon>Pseudonocardiaceae</taxon>
        <taxon>Kutzneria</taxon>
    </lineage>
</organism>
<sequence>MEELKGRATGLRWWVAVLLALGTTVLAAVLDNQVNHKLGPVFQCGYVAGCLLAVCLVRRRNLFGPVVQPPLVMAAVVLAMTAPGHGNGVGVVIAAGQSLVDSYWVLVGTTVGTLLIGTARALAGRRRSADPIAVPQQRRDEQHQTSGAE</sequence>
<keyword evidence="2" id="KW-1133">Transmembrane helix</keyword>
<evidence type="ECO:0000313" key="5">
    <source>
        <dbReference type="Proteomes" id="UP000517916"/>
    </source>
</evidence>
<comment type="caution">
    <text evidence="4">The sequence shown here is derived from an EMBL/GenBank/DDBJ whole genome shotgun (WGS) entry which is preliminary data.</text>
</comment>
<proteinExistence type="predicted"/>
<keyword evidence="2" id="KW-0472">Membrane</keyword>
<evidence type="ECO:0000256" key="2">
    <source>
        <dbReference type="SAM" id="Phobius"/>
    </source>
</evidence>
<evidence type="ECO:0000313" key="4">
    <source>
        <dbReference type="EMBL" id="MBA8928875.1"/>
    </source>
</evidence>
<feature type="region of interest" description="Disordered" evidence="1">
    <location>
        <begin position="127"/>
        <end position="149"/>
    </location>
</feature>
<feature type="transmembrane region" description="Helical" evidence="2">
    <location>
        <begin position="62"/>
        <end position="82"/>
    </location>
</feature>
<feature type="transmembrane region" description="Helical" evidence="2">
    <location>
        <begin position="37"/>
        <end position="57"/>
    </location>
</feature>
<keyword evidence="2" id="KW-0812">Transmembrane</keyword>
<dbReference type="RefSeq" id="WP_148309455.1">
    <property type="nucleotide sequence ID" value="NZ_BAAABQ010000016.1"/>
</dbReference>
<protein>
    <submittedName>
        <fullName evidence="4">Uncharacterized membrane protein YhaH (DUF805 family)</fullName>
    </submittedName>
</protein>
<evidence type="ECO:0000259" key="3">
    <source>
        <dbReference type="Pfam" id="PF20177"/>
    </source>
</evidence>
<feature type="transmembrane region" description="Helical" evidence="2">
    <location>
        <begin position="102"/>
        <end position="123"/>
    </location>
</feature>
<feature type="domain" description="DUF6542" evidence="3">
    <location>
        <begin position="10"/>
        <end position="126"/>
    </location>
</feature>
<keyword evidence="5" id="KW-1185">Reference proteome</keyword>
<reference evidence="4 5" key="1">
    <citation type="submission" date="2020-08" db="EMBL/GenBank/DDBJ databases">
        <title>Genomic Encyclopedia of Archaeal and Bacterial Type Strains, Phase II (KMG-II): from individual species to whole genera.</title>
        <authorList>
            <person name="Goeker M."/>
        </authorList>
    </citation>
    <scope>NUCLEOTIDE SEQUENCE [LARGE SCALE GENOMIC DNA]</scope>
    <source>
        <strain evidence="4 5">DSM 43850</strain>
    </source>
</reference>
<dbReference type="Pfam" id="PF20177">
    <property type="entry name" value="DUF6542"/>
    <property type="match status" value="1"/>
</dbReference>
<name>A0ABR6BQ94_9PSEU</name>
<dbReference type="EMBL" id="JACJID010000004">
    <property type="protein sequence ID" value="MBA8928875.1"/>
    <property type="molecule type" value="Genomic_DNA"/>
</dbReference>
<gene>
    <name evidence="4" type="ORF">BC739_006092</name>
</gene>
<dbReference type="Proteomes" id="UP000517916">
    <property type="component" value="Unassembled WGS sequence"/>
</dbReference>